<dbReference type="EMBL" id="CP133617">
    <property type="protein sequence ID" value="WMV34810.1"/>
    <property type="molecule type" value="Genomic_DNA"/>
</dbReference>
<name>A0AAF0TZV7_SOLVR</name>
<evidence type="ECO:0000313" key="2">
    <source>
        <dbReference type="EMBL" id="WMV34810.1"/>
    </source>
</evidence>
<dbReference type="Proteomes" id="UP001234989">
    <property type="component" value="Chromosome 6"/>
</dbReference>
<feature type="compositionally biased region" description="Low complexity" evidence="1">
    <location>
        <begin position="21"/>
        <end position="36"/>
    </location>
</feature>
<gene>
    <name evidence="2" type="ORF">MTR67_028195</name>
</gene>
<dbReference type="AlphaFoldDB" id="A0AAF0TZV7"/>
<accession>A0AAF0TZV7</accession>
<sequence>MENPWVTKGRRKGHNPRGRGRSSPGSSRSSYGSLSSNTPILQRGGMSLYNSSSRMQEKASSIHLEDISESDLLYAQLQEFLTQKQGDTFTSVAKEDVDDIKIYEKLKKGEMIFLLKNYDVQRREEP</sequence>
<proteinExistence type="predicted"/>
<organism evidence="2 3">
    <name type="scientific">Solanum verrucosum</name>
    <dbReference type="NCBI Taxonomy" id="315347"/>
    <lineage>
        <taxon>Eukaryota</taxon>
        <taxon>Viridiplantae</taxon>
        <taxon>Streptophyta</taxon>
        <taxon>Embryophyta</taxon>
        <taxon>Tracheophyta</taxon>
        <taxon>Spermatophyta</taxon>
        <taxon>Magnoliopsida</taxon>
        <taxon>eudicotyledons</taxon>
        <taxon>Gunneridae</taxon>
        <taxon>Pentapetalae</taxon>
        <taxon>asterids</taxon>
        <taxon>lamiids</taxon>
        <taxon>Solanales</taxon>
        <taxon>Solanaceae</taxon>
        <taxon>Solanoideae</taxon>
        <taxon>Solaneae</taxon>
        <taxon>Solanum</taxon>
    </lineage>
</organism>
<evidence type="ECO:0000256" key="1">
    <source>
        <dbReference type="SAM" id="MobiDB-lite"/>
    </source>
</evidence>
<feature type="region of interest" description="Disordered" evidence="1">
    <location>
        <begin position="1"/>
        <end position="62"/>
    </location>
</feature>
<evidence type="ECO:0000313" key="3">
    <source>
        <dbReference type="Proteomes" id="UP001234989"/>
    </source>
</evidence>
<reference evidence="2" key="1">
    <citation type="submission" date="2023-08" db="EMBL/GenBank/DDBJ databases">
        <title>A de novo genome assembly of Solanum verrucosum Schlechtendal, a Mexican diploid species geographically isolated from the other diploid A-genome species in potato relatives.</title>
        <authorList>
            <person name="Hosaka K."/>
        </authorList>
    </citation>
    <scope>NUCLEOTIDE SEQUENCE</scope>
    <source>
        <tissue evidence="2">Young leaves</tissue>
    </source>
</reference>
<protein>
    <submittedName>
        <fullName evidence="2">Uncharacterized protein</fullName>
    </submittedName>
</protein>
<keyword evidence="3" id="KW-1185">Reference proteome</keyword>
<feature type="compositionally biased region" description="Basic residues" evidence="1">
    <location>
        <begin position="8"/>
        <end position="20"/>
    </location>
</feature>